<keyword evidence="1" id="KW-0472">Membrane</keyword>
<accession>A0A0B0PFW7</accession>
<feature type="transmembrane region" description="Helical" evidence="1">
    <location>
        <begin position="46"/>
        <end position="67"/>
    </location>
</feature>
<dbReference type="AlphaFoldDB" id="A0A0B0PFW7"/>
<proteinExistence type="predicted"/>
<name>A0A0B0PFW7_GOSAR</name>
<organism evidence="2 3">
    <name type="scientific">Gossypium arboreum</name>
    <name type="common">Tree cotton</name>
    <name type="synonym">Gossypium nanking</name>
    <dbReference type="NCBI Taxonomy" id="29729"/>
    <lineage>
        <taxon>Eukaryota</taxon>
        <taxon>Viridiplantae</taxon>
        <taxon>Streptophyta</taxon>
        <taxon>Embryophyta</taxon>
        <taxon>Tracheophyta</taxon>
        <taxon>Spermatophyta</taxon>
        <taxon>Magnoliopsida</taxon>
        <taxon>eudicotyledons</taxon>
        <taxon>Gunneridae</taxon>
        <taxon>Pentapetalae</taxon>
        <taxon>rosids</taxon>
        <taxon>malvids</taxon>
        <taxon>Malvales</taxon>
        <taxon>Malvaceae</taxon>
        <taxon>Malvoideae</taxon>
        <taxon>Gossypium</taxon>
    </lineage>
</organism>
<sequence>MFQTCLTLALMMWPMHILDMSYTGSHTTQCHGMNIQVYSKCSTGNLFYFNFSTCILIFIIITLYAILIQSYIITL</sequence>
<evidence type="ECO:0000313" key="2">
    <source>
        <dbReference type="EMBL" id="KHG23850.1"/>
    </source>
</evidence>
<keyword evidence="1" id="KW-0812">Transmembrane</keyword>
<reference evidence="3" key="1">
    <citation type="submission" date="2014-09" db="EMBL/GenBank/DDBJ databases">
        <authorList>
            <person name="Mudge J."/>
            <person name="Ramaraj T."/>
            <person name="Lindquist I.E."/>
            <person name="Bharti A.K."/>
            <person name="Sundararajan A."/>
            <person name="Cameron C.T."/>
            <person name="Woodward J.E."/>
            <person name="May G.D."/>
            <person name="Brubaker C."/>
            <person name="Broadhvest J."/>
            <person name="Wilkins T.A."/>
        </authorList>
    </citation>
    <scope>NUCLEOTIDE SEQUENCE</scope>
    <source>
        <strain evidence="3">cv. AKA8401</strain>
    </source>
</reference>
<protein>
    <submittedName>
        <fullName evidence="2">Uncharacterized protein</fullName>
    </submittedName>
</protein>
<gene>
    <name evidence="2" type="ORF">F383_30209</name>
</gene>
<keyword evidence="1" id="KW-1133">Transmembrane helix</keyword>
<dbReference type="EMBL" id="KN426526">
    <property type="protein sequence ID" value="KHG23850.1"/>
    <property type="molecule type" value="Genomic_DNA"/>
</dbReference>
<dbReference type="Proteomes" id="UP000032142">
    <property type="component" value="Unassembled WGS sequence"/>
</dbReference>
<evidence type="ECO:0000256" key="1">
    <source>
        <dbReference type="SAM" id="Phobius"/>
    </source>
</evidence>
<keyword evidence="3" id="KW-1185">Reference proteome</keyword>
<evidence type="ECO:0000313" key="3">
    <source>
        <dbReference type="Proteomes" id="UP000032142"/>
    </source>
</evidence>